<dbReference type="Gene3D" id="3.40.50.150">
    <property type="entry name" value="Vaccinia Virus protein VP39"/>
    <property type="match status" value="1"/>
</dbReference>
<gene>
    <name evidence="5" type="ORF">QUC21_12525</name>
</gene>
<protein>
    <submittedName>
        <fullName evidence="5">Class I SAM-dependent methyltransferase</fullName>
        <ecNumber evidence="5">2.1.1.-</ecNumber>
    </submittedName>
</protein>
<dbReference type="PANTHER" id="PTHR43464:SF19">
    <property type="entry name" value="UBIQUINONE BIOSYNTHESIS O-METHYLTRANSFERASE, MITOCHONDRIAL"/>
    <property type="match status" value="1"/>
</dbReference>
<sequence>MMRSASIDFAQLYREHLAASRGQPKPAQAWDARAAELARRMTHSRYAQDFIGRMALDGARSLLDVGCGPGTLALPLARRLERVVGMDYSQGMLDALAQHARAQGLANVQPLLRAWEDDWSDVPVCDIVVASRSTVVEDLAAALAKLHEKARRHVYLTHLAGGHFIDPAIQRVVGRERPPMPDYIYVLNILHGMGIHAAVDYITVDSQLASAADFDDYARRVARSMGGLDDNERERLRAWYDGASPRARAGAPLRWAFIHWRADEAGRP</sequence>
<name>A0ABT7W3X8_9BORD</name>
<proteinExistence type="predicted"/>
<dbReference type="Pfam" id="PF13649">
    <property type="entry name" value="Methyltransf_25"/>
    <property type="match status" value="1"/>
</dbReference>
<dbReference type="EMBL" id="JAUDJE010000009">
    <property type="protein sequence ID" value="MDM9559855.1"/>
    <property type="molecule type" value="Genomic_DNA"/>
</dbReference>
<dbReference type="EC" id="2.1.1.-" evidence="5"/>
<accession>A0ABT7W3X8</accession>
<evidence type="ECO:0000313" key="5">
    <source>
        <dbReference type="EMBL" id="MDM9559855.1"/>
    </source>
</evidence>
<dbReference type="Proteomes" id="UP001175604">
    <property type="component" value="Unassembled WGS sequence"/>
</dbReference>
<organism evidence="5 6">
    <name type="scientific">Bordetella petrii</name>
    <dbReference type="NCBI Taxonomy" id="94624"/>
    <lineage>
        <taxon>Bacteria</taxon>
        <taxon>Pseudomonadati</taxon>
        <taxon>Pseudomonadota</taxon>
        <taxon>Betaproteobacteria</taxon>
        <taxon>Burkholderiales</taxon>
        <taxon>Alcaligenaceae</taxon>
        <taxon>Bordetella</taxon>
    </lineage>
</organism>
<dbReference type="CDD" id="cd02440">
    <property type="entry name" value="AdoMet_MTases"/>
    <property type="match status" value="1"/>
</dbReference>
<dbReference type="GO" id="GO:0032259">
    <property type="term" value="P:methylation"/>
    <property type="evidence" value="ECO:0007669"/>
    <property type="project" value="UniProtKB-KW"/>
</dbReference>
<keyword evidence="2 5" id="KW-0808">Transferase</keyword>
<comment type="caution">
    <text evidence="5">The sequence shown here is derived from an EMBL/GenBank/DDBJ whole genome shotgun (WGS) entry which is preliminary data.</text>
</comment>
<dbReference type="SUPFAM" id="SSF53335">
    <property type="entry name" value="S-adenosyl-L-methionine-dependent methyltransferases"/>
    <property type="match status" value="1"/>
</dbReference>
<dbReference type="RefSeq" id="WP_231501779.1">
    <property type="nucleotide sequence ID" value="NZ_JAUDJE010000009.1"/>
</dbReference>
<keyword evidence="3" id="KW-0949">S-adenosyl-L-methionine</keyword>
<keyword evidence="6" id="KW-1185">Reference proteome</keyword>
<dbReference type="InterPro" id="IPR041698">
    <property type="entry name" value="Methyltransf_25"/>
</dbReference>
<evidence type="ECO:0000256" key="3">
    <source>
        <dbReference type="ARBA" id="ARBA00022691"/>
    </source>
</evidence>
<dbReference type="InterPro" id="IPR029063">
    <property type="entry name" value="SAM-dependent_MTases_sf"/>
</dbReference>
<reference evidence="5" key="1">
    <citation type="submission" date="2023-06" db="EMBL/GenBank/DDBJ databases">
        <title>full genome analysis of Phenantherene degrader P3.</title>
        <authorList>
            <person name="Akbar A."/>
            <person name="Rahmeh R."/>
            <person name="Kishk M."/>
        </authorList>
    </citation>
    <scope>NUCLEOTIDE SEQUENCE</scope>
    <source>
        <strain evidence="5">P3</strain>
    </source>
</reference>
<evidence type="ECO:0000256" key="2">
    <source>
        <dbReference type="ARBA" id="ARBA00022679"/>
    </source>
</evidence>
<keyword evidence="1 5" id="KW-0489">Methyltransferase</keyword>
<evidence type="ECO:0000259" key="4">
    <source>
        <dbReference type="Pfam" id="PF13649"/>
    </source>
</evidence>
<dbReference type="GO" id="GO:0008168">
    <property type="term" value="F:methyltransferase activity"/>
    <property type="evidence" value="ECO:0007669"/>
    <property type="project" value="UniProtKB-KW"/>
</dbReference>
<evidence type="ECO:0000256" key="1">
    <source>
        <dbReference type="ARBA" id="ARBA00022603"/>
    </source>
</evidence>
<evidence type="ECO:0000313" key="6">
    <source>
        <dbReference type="Proteomes" id="UP001175604"/>
    </source>
</evidence>
<dbReference type="PANTHER" id="PTHR43464">
    <property type="entry name" value="METHYLTRANSFERASE"/>
    <property type="match status" value="1"/>
</dbReference>
<feature type="domain" description="Methyltransferase" evidence="4">
    <location>
        <begin position="63"/>
        <end position="148"/>
    </location>
</feature>